<dbReference type="EMBL" id="JANUGW010000001">
    <property type="protein sequence ID" value="MCS0580348.1"/>
    <property type="molecule type" value="Genomic_DNA"/>
</dbReference>
<evidence type="ECO:0000313" key="2">
    <source>
        <dbReference type="EMBL" id="MCS0580348.1"/>
    </source>
</evidence>
<dbReference type="RefSeq" id="WP_258815011.1">
    <property type="nucleotide sequence ID" value="NZ_JANUGW010000001.1"/>
</dbReference>
<dbReference type="Proteomes" id="UP001204151">
    <property type="component" value="Unassembled WGS sequence"/>
</dbReference>
<feature type="transmembrane region" description="Helical" evidence="1">
    <location>
        <begin position="113"/>
        <end position="133"/>
    </location>
</feature>
<feature type="transmembrane region" description="Helical" evidence="1">
    <location>
        <begin position="12"/>
        <end position="35"/>
    </location>
</feature>
<evidence type="ECO:0008006" key="4">
    <source>
        <dbReference type="Google" id="ProtNLM"/>
    </source>
</evidence>
<proteinExistence type="predicted"/>
<keyword evidence="1" id="KW-1133">Transmembrane helix</keyword>
<feature type="transmembrane region" description="Helical" evidence="1">
    <location>
        <begin position="55"/>
        <end position="73"/>
    </location>
</feature>
<comment type="caution">
    <text evidence="2">The sequence shown here is derived from an EMBL/GenBank/DDBJ whole genome shotgun (WGS) entry which is preliminary data.</text>
</comment>
<keyword evidence="1" id="KW-0472">Membrane</keyword>
<accession>A0ABT1ZKB6</accession>
<sequence>MIKSLFTGNAARYDGIAPINIYLMRLIYGLMLVFLGKDSWTTLLTHQGDWAPFDALAWSVWAAFASFGLLGILQPVRMLPILLLEILYKIIWLVVVAYPLWAHDRLTGSPAEGMTFAFAWVLLPIVAVPWRYVVRTFPLGRASTAA</sequence>
<evidence type="ECO:0000256" key="1">
    <source>
        <dbReference type="SAM" id="Phobius"/>
    </source>
</evidence>
<keyword evidence="3" id="KW-1185">Reference proteome</keyword>
<organism evidence="2 3">
    <name type="scientific">Massilia pinisoli</name>
    <dbReference type="NCBI Taxonomy" id="1772194"/>
    <lineage>
        <taxon>Bacteria</taxon>
        <taxon>Pseudomonadati</taxon>
        <taxon>Pseudomonadota</taxon>
        <taxon>Betaproteobacteria</taxon>
        <taxon>Burkholderiales</taxon>
        <taxon>Oxalobacteraceae</taxon>
        <taxon>Telluria group</taxon>
        <taxon>Massilia</taxon>
    </lineage>
</organism>
<reference evidence="2 3" key="1">
    <citation type="submission" date="2022-08" db="EMBL/GenBank/DDBJ databases">
        <title>Reclassification of Massilia species as members of the genera Telluria, Duganella, Pseudoduganella, Mokoshia gen. nov. and Zemynaea gen. nov. using orthogonal and non-orthogonal genome-based approaches.</title>
        <authorList>
            <person name="Bowman J.P."/>
        </authorList>
    </citation>
    <scope>NUCLEOTIDE SEQUENCE [LARGE SCALE GENOMIC DNA]</scope>
    <source>
        <strain evidence="2 3">JCM 31316</strain>
    </source>
</reference>
<feature type="transmembrane region" description="Helical" evidence="1">
    <location>
        <begin position="80"/>
        <end position="101"/>
    </location>
</feature>
<protein>
    <recommendedName>
        <fullName evidence="4">DoxX family protein</fullName>
    </recommendedName>
</protein>
<keyword evidence="1" id="KW-0812">Transmembrane</keyword>
<gene>
    <name evidence="2" type="ORF">NX784_01955</name>
</gene>
<name>A0ABT1ZKB6_9BURK</name>
<evidence type="ECO:0000313" key="3">
    <source>
        <dbReference type="Proteomes" id="UP001204151"/>
    </source>
</evidence>